<gene>
    <name evidence="1" type="ORF">NP596_08905</name>
</gene>
<evidence type="ECO:0000313" key="1">
    <source>
        <dbReference type="EMBL" id="MCQ8128577.1"/>
    </source>
</evidence>
<dbReference type="RefSeq" id="WP_256614966.1">
    <property type="nucleotide sequence ID" value="NZ_JANIBK010000035.1"/>
</dbReference>
<evidence type="ECO:0000313" key="2">
    <source>
        <dbReference type="Proteomes" id="UP001524586"/>
    </source>
</evidence>
<comment type="caution">
    <text evidence="1">The sequence shown here is derived from an EMBL/GenBank/DDBJ whole genome shotgun (WGS) entry which is preliminary data.</text>
</comment>
<organism evidence="1 2">
    <name type="scientific">Methylomonas rivi</name>
    <dbReference type="NCBI Taxonomy" id="2952226"/>
    <lineage>
        <taxon>Bacteria</taxon>
        <taxon>Pseudomonadati</taxon>
        <taxon>Pseudomonadota</taxon>
        <taxon>Gammaproteobacteria</taxon>
        <taxon>Methylococcales</taxon>
        <taxon>Methylococcaceae</taxon>
        <taxon>Methylomonas</taxon>
    </lineage>
</organism>
<keyword evidence="2" id="KW-1185">Reference proteome</keyword>
<protein>
    <submittedName>
        <fullName evidence="1">Uncharacterized protein</fullName>
    </submittedName>
</protein>
<dbReference type="Proteomes" id="UP001524586">
    <property type="component" value="Unassembled WGS sequence"/>
</dbReference>
<reference evidence="1 2" key="1">
    <citation type="submission" date="2022-07" db="EMBL/GenBank/DDBJ databases">
        <title>Methylomonas rivi sp. nov., Methylomonas rosea sp. nov., Methylomonas aureus sp. nov. and Methylomonas subterranea sp. nov., four novel methanotrophs isolated from a freshwater creek and the deep terrestrial subsurface.</title>
        <authorList>
            <person name="Abin C."/>
            <person name="Sankaranarayanan K."/>
            <person name="Garner C."/>
            <person name="Sindelar R."/>
            <person name="Kotary K."/>
            <person name="Garner R."/>
            <person name="Barclay S."/>
            <person name="Lawson P."/>
            <person name="Krumholz L."/>
        </authorList>
    </citation>
    <scope>NUCLEOTIDE SEQUENCE [LARGE SCALE GENOMIC DNA]</scope>
    <source>
        <strain evidence="1 2">WSC-6</strain>
    </source>
</reference>
<proteinExistence type="predicted"/>
<name>A0ABT1U468_9GAMM</name>
<sequence length="66" mass="7306">MSIKTRISKIEKASNPDELHIIITKPFRDKPLPKPVITGAAKVSYRYEATSDADATLNIILNKPGE</sequence>
<accession>A0ABT1U468</accession>
<dbReference type="EMBL" id="JANIBK010000035">
    <property type="protein sequence ID" value="MCQ8128577.1"/>
    <property type="molecule type" value="Genomic_DNA"/>
</dbReference>